<dbReference type="Gene3D" id="1.10.10.10">
    <property type="entry name" value="Winged helix-like DNA-binding domain superfamily/Winged helix DNA-binding domain"/>
    <property type="match status" value="1"/>
</dbReference>
<name>A0A3S3UVA8_9RHOB</name>
<dbReference type="PANTHER" id="PTHR30136">
    <property type="entry name" value="HELIX-TURN-HELIX TRANSCRIPTIONAL REGULATOR, ICLR FAMILY"/>
    <property type="match status" value="1"/>
</dbReference>
<evidence type="ECO:0000259" key="5">
    <source>
        <dbReference type="PROSITE" id="PS51078"/>
    </source>
</evidence>
<dbReference type="AlphaFoldDB" id="A0A3S3UVA8"/>
<dbReference type="GO" id="GO:0003700">
    <property type="term" value="F:DNA-binding transcription factor activity"/>
    <property type="evidence" value="ECO:0007669"/>
    <property type="project" value="TreeGrafter"/>
</dbReference>
<keyword evidence="3" id="KW-0804">Transcription</keyword>
<feature type="domain" description="IclR-ED" evidence="5">
    <location>
        <begin position="56"/>
        <end position="241"/>
    </location>
</feature>
<keyword evidence="2" id="KW-0238">DNA-binding</keyword>
<keyword evidence="1" id="KW-0805">Transcription regulation</keyword>
<dbReference type="SUPFAM" id="SSF55781">
    <property type="entry name" value="GAF domain-like"/>
    <property type="match status" value="1"/>
</dbReference>
<sequence length="241" mass="26923">MEILRLINAEPGLRESDIAKRTAIPRPTVYRLMETLEELHLVTRSPSDERWRPTVHTRALTSGYRDDGGISAAALPHMTRLGRQILWPIDLVSFHDYAMLVRETTHNSSPFSIDVGMAGRLLPVTETAGGRAWLAWCPEEERDMILAGIEARSKEAGGMNFDRRAFGHILDRVRHLGLGFRVEGFRNHTMSLSAPIRAEGRILACLTIVWIASALDFETALDRYRGPLLETVAAIEADLAA</sequence>
<dbReference type="Pfam" id="PF09339">
    <property type="entry name" value="HTH_IclR"/>
    <property type="match status" value="1"/>
</dbReference>
<dbReference type="Gene3D" id="3.30.450.40">
    <property type="match status" value="1"/>
</dbReference>
<dbReference type="GO" id="GO:0003677">
    <property type="term" value="F:DNA binding"/>
    <property type="evidence" value="ECO:0007669"/>
    <property type="project" value="UniProtKB-KW"/>
</dbReference>
<feature type="domain" description="HTH iclR-type" evidence="4">
    <location>
        <begin position="1"/>
        <end position="55"/>
    </location>
</feature>
<dbReference type="Proteomes" id="UP000287168">
    <property type="component" value="Unassembled WGS sequence"/>
</dbReference>
<evidence type="ECO:0000256" key="2">
    <source>
        <dbReference type="ARBA" id="ARBA00023125"/>
    </source>
</evidence>
<evidence type="ECO:0000259" key="4">
    <source>
        <dbReference type="PROSITE" id="PS51077"/>
    </source>
</evidence>
<dbReference type="InterPro" id="IPR005471">
    <property type="entry name" value="Tscrpt_reg_IclR_N"/>
</dbReference>
<dbReference type="InterPro" id="IPR036390">
    <property type="entry name" value="WH_DNA-bd_sf"/>
</dbReference>
<accession>A0A3S3UVA8</accession>
<evidence type="ECO:0000256" key="3">
    <source>
        <dbReference type="ARBA" id="ARBA00023163"/>
    </source>
</evidence>
<dbReference type="Pfam" id="PF01614">
    <property type="entry name" value="IclR_C"/>
    <property type="match status" value="1"/>
</dbReference>
<evidence type="ECO:0000313" key="7">
    <source>
        <dbReference type="Proteomes" id="UP000287168"/>
    </source>
</evidence>
<dbReference type="EMBL" id="SBLC01000013">
    <property type="protein sequence ID" value="RWY41021.1"/>
    <property type="molecule type" value="Genomic_DNA"/>
</dbReference>
<gene>
    <name evidence="6" type="ORF">EP867_10965</name>
</gene>
<dbReference type="PROSITE" id="PS51077">
    <property type="entry name" value="HTH_ICLR"/>
    <property type="match status" value="1"/>
</dbReference>
<proteinExistence type="predicted"/>
<protein>
    <submittedName>
        <fullName evidence="6">Winged helix-turn-helix transcriptional regulator</fullName>
    </submittedName>
</protein>
<dbReference type="OrthoDB" id="9807558at2"/>
<dbReference type="GO" id="GO:0045892">
    <property type="term" value="P:negative regulation of DNA-templated transcription"/>
    <property type="evidence" value="ECO:0007669"/>
    <property type="project" value="TreeGrafter"/>
</dbReference>
<evidence type="ECO:0000256" key="1">
    <source>
        <dbReference type="ARBA" id="ARBA00023015"/>
    </source>
</evidence>
<organism evidence="6 7">
    <name type="scientific">Falsigemmobacter intermedius</name>
    <dbReference type="NCBI Taxonomy" id="1553448"/>
    <lineage>
        <taxon>Bacteria</taxon>
        <taxon>Pseudomonadati</taxon>
        <taxon>Pseudomonadota</taxon>
        <taxon>Alphaproteobacteria</taxon>
        <taxon>Rhodobacterales</taxon>
        <taxon>Paracoccaceae</taxon>
        <taxon>Falsigemmobacter</taxon>
    </lineage>
</organism>
<reference evidence="6 7" key="1">
    <citation type="journal article" date="2015" name="Int. J. Syst. Evol. Microbiol.">
        <title>Gemmobacter intermedius sp. nov., isolated from a white stork (Ciconia ciconia).</title>
        <authorList>
            <person name="Kampfer P."/>
            <person name="Jerzak L."/>
            <person name="Wilharm G."/>
            <person name="Golke J."/>
            <person name="Busse H.J."/>
            <person name="Glaeser S.P."/>
        </authorList>
    </citation>
    <scope>NUCLEOTIDE SEQUENCE [LARGE SCALE GENOMIC DNA]</scope>
    <source>
        <strain evidence="6 7">119/4</strain>
    </source>
</reference>
<keyword evidence="7" id="KW-1185">Reference proteome</keyword>
<dbReference type="PROSITE" id="PS51078">
    <property type="entry name" value="ICLR_ED"/>
    <property type="match status" value="1"/>
</dbReference>
<dbReference type="SMART" id="SM00346">
    <property type="entry name" value="HTH_ICLR"/>
    <property type="match status" value="1"/>
</dbReference>
<comment type="caution">
    <text evidence="6">The sequence shown here is derived from an EMBL/GenBank/DDBJ whole genome shotgun (WGS) entry which is preliminary data.</text>
</comment>
<dbReference type="PANTHER" id="PTHR30136:SF23">
    <property type="entry name" value="DNA-BINDING TRANSCRIPTIONAL ACTIVATOR MHPR"/>
    <property type="match status" value="1"/>
</dbReference>
<dbReference type="InterPro" id="IPR050707">
    <property type="entry name" value="HTH_MetabolicPath_Reg"/>
</dbReference>
<dbReference type="InterPro" id="IPR029016">
    <property type="entry name" value="GAF-like_dom_sf"/>
</dbReference>
<dbReference type="InterPro" id="IPR014757">
    <property type="entry name" value="Tscrpt_reg_IclR_C"/>
</dbReference>
<dbReference type="SUPFAM" id="SSF46785">
    <property type="entry name" value="Winged helix' DNA-binding domain"/>
    <property type="match status" value="1"/>
</dbReference>
<evidence type="ECO:0000313" key="6">
    <source>
        <dbReference type="EMBL" id="RWY41021.1"/>
    </source>
</evidence>
<dbReference type="InterPro" id="IPR036388">
    <property type="entry name" value="WH-like_DNA-bd_sf"/>
</dbReference>